<dbReference type="Gramene" id="TraesCS5B03G0350900.1">
    <property type="protein sequence ID" value="TraesCS5B03G0350900.1.CDS"/>
    <property type="gene ID" value="TraesCS5B03G0350900"/>
</dbReference>
<evidence type="ECO:0000313" key="4">
    <source>
        <dbReference type="EnsemblPlants" id="TraesCS5B02G128300.1"/>
    </source>
</evidence>
<protein>
    <submittedName>
        <fullName evidence="4">Uncharacterized protein</fullName>
    </submittedName>
</protein>
<dbReference type="GO" id="GO:0005681">
    <property type="term" value="C:spliceosomal complex"/>
    <property type="evidence" value="ECO:0000318"/>
    <property type="project" value="GO_Central"/>
</dbReference>
<evidence type="ECO:0000256" key="1">
    <source>
        <dbReference type="ARBA" id="ARBA00004123"/>
    </source>
</evidence>
<dbReference type="AlphaFoldDB" id="A0A3B6LJG9"/>
<dbReference type="InterPro" id="IPR001748">
    <property type="entry name" value="BUD31"/>
</dbReference>
<evidence type="ECO:0000256" key="3">
    <source>
        <dbReference type="ARBA" id="ARBA00023242"/>
    </source>
</evidence>
<dbReference type="Gramene" id="TraesCS5B02G128300.1">
    <property type="protein sequence ID" value="TraesCS5B02G128300.1"/>
    <property type="gene ID" value="TraesCS5B02G128300"/>
</dbReference>
<keyword evidence="5" id="KW-1185">Reference proteome</keyword>
<accession>A0A3B6LJG9</accession>
<dbReference type="Gramene" id="TraesNOR5B03G02882630.1">
    <property type="protein sequence ID" value="TraesNOR5B03G02882630.1"/>
    <property type="gene ID" value="TraesNOR5B03G02882630"/>
</dbReference>
<reference evidence="4" key="2">
    <citation type="submission" date="2018-10" db="UniProtKB">
        <authorList>
            <consortium name="EnsemblPlants"/>
        </authorList>
    </citation>
    <scope>IDENTIFICATION</scope>
</reference>
<dbReference type="STRING" id="4565.A0A3B6LJG9"/>
<evidence type="ECO:0000256" key="2">
    <source>
        <dbReference type="ARBA" id="ARBA00005287"/>
    </source>
</evidence>
<comment type="subcellular location">
    <subcellularLocation>
        <location evidence="1">Nucleus</location>
    </subcellularLocation>
</comment>
<name>A0A3B6LJG9_WHEAT</name>
<dbReference type="PANTHER" id="PTHR19411:SF1">
    <property type="entry name" value="PROTEIN BUD31 HOMOLOG 3"/>
    <property type="match status" value="1"/>
</dbReference>
<proteinExistence type="inferred from homology"/>
<dbReference type="EnsemblPlants" id="TraesCS5B02G128300.1">
    <property type="protein sequence ID" value="TraesCS5B02G128300.1"/>
    <property type="gene ID" value="TraesCS5B02G128300"/>
</dbReference>
<sequence>MPKLKTSGVVVSGWGGQFHWSSGVSLESMYSKNDPHDGKRNYEALWPIFKINQQRSRYLYRMTSTTTGRSLGRCTSSALIQVMLALTSCRLFYPSHPSSQLALPSDVEFSLERLCCVHCIETRHHNFATTCVCSPKHLREEQVIECAHCGCLAAPVVTK</sequence>
<comment type="similarity">
    <text evidence="2">Belongs to the BUD31 (G10) family.</text>
</comment>
<dbReference type="Gramene" id="TraesMAC5B03G02855250.1">
    <property type="protein sequence ID" value="TraesMAC5B03G02855250.1"/>
    <property type="gene ID" value="TraesMAC5B03G02855250"/>
</dbReference>
<reference evidence="4" key="1">
    <citation type="submission" date="2018-08" db="EMBL/GenBank/DDBJ databases">
        <authorList>
            <person name="Rossello M."/>
        </authorList>
    </citation>
    <scope>NUCLEOTIDE SEQUENCE [LARGE SCALE GENOMIC DNA]</scope>
    <source>
        <strain evidence="4">cv. Chinese Spring</strain>
    </source>
</reference>
<dbReference type="OrthoDB" id="277109at2759"/>
<dbReference type="Gramene" id="TraesROB_scaffold_000607_01G000100.1">
    <property type="protein sequence ID" value="TraesROB_scaffold_000607_01G000100.1"/>
    <property type="gene ID" value="TraesROB_scaffold_000607_01G000100"/>
</dbReference>
<dbReference type="SMR" id="A0A3B6LJG9"/>
<dbReference type="GO" id="GO:0000398">
    <property type="term" value="P:mRNA splicing, via spliceosome"/>
    <property type="evidence" value="ECO:0000318"/>
    <property type="project" value="GO_Central"/>
</dbReference>
<keyword evidence="3" id="KW-0539">Nucleus</keyword>
<dbReference type="PANTHER" id="PTHR19411">
    <property type="entry name" value="PROTEIN BUD31-RELATED"/>
    <property type="match status" value="1"/>
</dbReference>
<dbReference type="Proteomes" id="UP000019116">
    <property type="component" value="Chromosome 5B"/>
</dbReference>
<evidence type="ECO:0000313" key="5">
    <source>
        <dbReference type="Proteomes" id="UP000019116"/>
    </source>
</evidence>
<organism evidence="4">
    <name type="scientific">Triticum aestivum</name>
    <name type="common">Wheat</name>
    <dbReference type="NCBI Taxonomy" id="4565"/>
    <lineage>
        <taxon>Eukaryota</taxon>
        <taxon>Viridiplantae</taxon>
        <taxon>Streptophyta</taxon>
        <taxon>Embryophyta</taxon>
        <taxon>Tracheophyta</taxon>
        <taxon>Spermatophyta</taxon>
        <taxon>Magnoliopsida</taxon>
        <taxon>Liliopsida</taxon>
        <taxon>Poales</taxon>
        <taxon>Poaceae</taxon>
        <taxon>BOP clade</taxon>
        <taxon>Pooideae</taxon>
        <taxon>Triticodae</taxon>
        <taxon>Triticeae</taxon>
        <taxon>Triticinae</taxon>
        <taxon>Triticum</taxon>
    </lineage>
</organism>
<dbReference type="Pfam" id="PF01125">
    <property type="entry name" value="BUD31"/>
    <property type="match status" value="2"/>
</dbReference>